<feature type="transmembrane region" description="Helical" evidence="7">
    <location>
        <begin position="60"/>
        <end position="77"/>
    </location>
</feature>
<dbReference type="PANTHER" id="PTHR40074:SF4">
    <property type="entry name" value="INNER MEMBRANE PROTEIN YCFT"/>
    <property type="match status" value="1"/>
</dbReference>
<feature type="transmembrane region" description="Helical" evidence="7">
    <location>
        <begin position="239"/>
        <end position="261"/>
    </location>
</feature>
<feature type="transmembrane region" description="Helical" evidence="7">
    <location>
        <begin position="273"/>
        <end position="291"/>
    </location>
</feature>
<dbReference type="GO" id="GO:0005886">
    <property type="term" value="C:plasma membrane"/>
    <property type="evidence" value="ECO:0007669"/>
    <property type="project" value="UniProtKB-SubCell"/>
</dbReference>
<evidence type="ECO:0000256" key="5">
    <source>
        <dbReference type="ARBA" id="ARBA00022989"/>
    </source>
</evidence>
<evidence type="ECO:0000256" key="1">
    <source>
        <dbReference type="ARBA" id="ARBA00004651"/>
    </source>
</evidence>
<comment type="subcellular location">
    <subcellularLocation>
        <location evidence="1">Cell membrane</location>
        <topology evidence="1">Multi-pass membrane protein</topology>
    </subcellularLocation>
</comment>
<dbReference type="RefSeq" id="WP_203747824.1">
    <property type="nucleotide sequence ID" value="NZ_BONK01000001.1"/>
</dbReference>
<evidence type="ECO:0000313" key="9">
    <source>
        <dbReference type="EMBL" id="GIG19668.1"/>
    </source>
</evidence>
<dbReference type="GO" id="GO:0016413">
    <property type="term" value="F:O-acetyltransferase activity"/>
    <property type="evidence" value="ECO:0007669"/>
    <property type="project" value="TreeGrafter"/>
</dbReference>
<keyword evidence="6 7" id="KW-0472">Membrane</keyword>
<keyword evidence="4 7" id="KW-0812">Transmembrane</keyword>
<dbReference type="PANTHER" id="PTHR40074">
    <property type="entry name" value="O-ACETYLTRANSFERASE WECH"/>
    <property type="match status" value="1"/>
</dbReference>
<comment type="caution">
    <text evidence="9">The sequence shown here is derived from an EMBL/GenBank/DDBJ whole genome shotgun (WGS) entry which is preliminary data.</text>
</comment>
<sequence length="366" mass="38958">MTNPAPDTSPRGAKVRVTWVDTGRGIAITLVALFHATNWLLGAGAHVEGWVQANLVMSSLRMPLFFTLAGLFAGKWVRGAWRPLWRHKVCLYLWVFLVWGAIGSVTYFAGLQMRGAGSLMSSVIQPYVLSPLMPRLELWFIWALALFFVVAKLTSRIPPGIQIAVAMAGAAVALSGWDTASPGWNGAVKYYGFFLVGMYGRELVLRLGSSAGRPVLVAAFAVWLVVAVGLWALGWREVLGLYFVNCLLGVLGGIALSRALAGVPVLRSLGSQTLPIYLAHTPIIITCAVLLSSTGVLTFPLVAVLGPPALAAGAIALALALHRGAQRVGAAWLYAPPDWFDVRGRGGAAVRARDAVPVASSAEPRP</sequence>
<feature type="transmembrane region" description="Helical" evidence="7">
    <location>
        <begin position="136"/>
        <end position="153"/>
    </location>
</feature>
<keyword evidence="5 7" id="KW-1133">Transmembrane helix</keyword>
<dbReference type="InterPro" id="IPR002656">
    <property type="entry name" value="Acyl_transf_3_dom"/>
</dbReference>
<dbReference type="GO" id="GO:0009246">
    <property type="term" value="P:enterobacterial common antigen biosynthetic process"/>
    <property type="evidence" value="ECO:0007669"/>
    <property type="project" value="TreeGrafter"/>
</dbReference>
<dbReference type="Pfam" id="PF01757">
    <property type="entry name" value="Acyl_transf_3"/>
    <property type="match status" value="1"/>
</dbReference>
<evidence type="ECO:0000256" key="4">
    <source>
        <dbReference type="ARBA" id="ARBA00022692"/>
    </source>
</evidence>
<proteinExistence type="inferred from homology"/>
<feature type="transmembrane region" description="Helical" evidence="7">
    <location>
        <begin position="189"/>
        <end position="208"/>
    </location>
</feature>
<feature type="domain" description="Acyltransferase 3" evidence="8">
    <location>
        <begin position="18"/>
        <end position="319"/>
    </location>
</feature>
<feature type="transmembrane region" description="Helical" evidence="7">
    <location>
        <begin position="160"/>
        <end position="177"/>
    </location>
</feature>
<name>A0A919NXZ6_9CELL</name>
<feature type="transmembrane region" description="Helical" evidence="7">
    <location>
        <begin position="297"/>
        <end position="321"/>
    </location>
</feature>
<keyword evidence="3" id="KW-1003">Cell membrane</keyword>
<evidence type="ECO:0000256" key="2">
    <source>
        <dbReference type="ARBA" id="ARBA00007400"/>
    </source>
</evidence>
<dbReference type="EMBL" id="BONK01000001">
    <property type="protein sequence ID" value="GIG19668.1"/>
    <property type="molecule type" value="Genomic_DNA"/>
</dbReference>
<gene>
    <name evidence="9" type="ORF">Cch01nite_03920</name>
</gene>
<evidence type="ECO:0000256" key="6">
    <source>
        <dbReference type="ARBA" id="ARBA00023136"/>
    </source>
</evidence>
<dbReference type="AlphaFoldDB" id="A0A919NXZ6"/>
<evidence type="ECO:0000256" key="7">
    <source>
        <dbReference type="SAM" id="Phobius"/>
    </source>
</evidence>
<evidence type="ECO:0000259" key="8">
    <source>
        <dbReference type="Pfam" id="PF01757"/>
    </source>
</evidence>
<feature type="transmembrane region" description="Helical" evidence="7">
    <location>
        <begin position="89"/>
        <end position="110"/>
    </location>
</feature>
<dbReference type="Proteomes" id="UP000632740">
    <property type="component" value="Unassembled WGS sequence"/>
</dbReference>
<keyword evidence="10" id="KW-1185">Reference proteome</keyword>
<reference evidence="9" key="1">
    <citation type="submission" date="2021-01" db="EMBL/GenBank/DDBJ databases">
        <title>Whole genome shotgun sequence of Cellulomonas chitinilytica NBRC 110799.</title>
        <authorList>
            <person name="Komaki H."/>
            <person name="Tamura T."/>
        </authorList>
    </citation>
    <scope>NUCLEOTIDE SEQUENCE</scope>
    <source>
        <strain evidence="9">NBRC 110799</strain>
    </source>
</reference>
<evidence type="ECO:0000256" key="3">
    <source>
        <dbReference type="ARBA" id="ARBA00022475"/>
    </source>
</evidence>
<evidence type="ECO:0000313" key="10">
    <source>
        <dbReference type="Proteomes" id="UP000632740"/>
    </source>
</evidence>
<comment type="similarity">
    <text evidence="2">Belongs to the acyltransferase 3 family.</text>
</comment>
<accession>A0A919NXZ6</accession>
<protein>
    <recommendedName>
        <fullName evidence="8">Acyltransferase 3 domain-containing protein</fullName>
    </recommendedName>
</protein>
<feature type="transmembrane region" description="Helical" evidence="7">
    <location>
        <begin position="215"/>
        <end position="233"/>
    </location>
</feature>
<organism evidence="9 10">
    <name type="scientific">Cellulomonas chitinilytica</name>
    <dbReference type="NCBI Taxonomy" id="398759"/>
    <lineage>
        <taxon>Bacteria</taxon>
        <taxon>Bacillati</taxon>
        <taxon>Actinomycetota</taxon>
        <taxon>Actinomycetes</taxon>
        <taxon>Micrococcales</taxon>
        <taxon>Cellulomonadaceae</taxon>
        <taxon>Cellulomonas</taxon>
    </lineage>
</organism>